<evidence type="ECO:0000256" key="5">
    <source>
        <dbReference type="SAM" id="MobiDB-lite"/>
    </source>
</evidence>
<keyword evidence="7" id="KW-1185">Reference proteome</keyword>
<feature type="binding site" evidence="4">
    <location>
        <begin position="92"/>
        <end position="97"/>
    </location>
    <ligand>
        <name>substrate</name>
    </ligand>
</feature>
<feature type="active site" description="Proton acceptor" evidence="3">
    <location>
        <position position="209"/>
    </location>
</feature>
<organism evidence="6 7">
    <name type="scientific">Aspergillus rambellii</name>
    <dbReference type="NCBI Taxonomy" id="308745"/>
    <lineage>
        <taxon>Eukaryota</taxon>
        <taxon>Fungi</taxon>
        <taxon>Dikarya</taxon>
        <taxon>Ascomycota</taxon>
        <taxon>Pezizomycotina</taxon>
        <taxon>Eurotiomycetes</taxon>
        <taxon>Eurotiomycetidae</taxon>
        <taxon>Eurotiales</taxon>
        <taxon>Aspergillaceae</taxon>
        <taxon>Aspergillus</taxon>
        <taxon>Aspergillus subgen. Nidulantes</taxon>
    </lineage>
</organism>
<sequence>MHRESAEPQGSVEDLVAPSMSQSHTLDQLEDILPHAHHTCTSCAIPETTASRQRASIAAQSLDQDGYLPEKVSEAYRTHDINALSPEKTVFYLAYGSNLASETFLGRRGIKPLSQLNVIVPGLRLTFDLAGLPYTEPCFAGTHFRDPASEQPCEATPEADDTRLPEEQSLLTTSDRDQQITHPPKYKGPLIGVVYEVTLTDYAKIIATEGGGRGYKDIIVDCYPFPHAYDPADPIPEHPTTEPIKAHTLLSPAAQQELVPRRTRSRWSSPPNIRPNPYWAQPSARYLNLLTTGAEEHNLPLVYREYLAQIKTYRITTVRQRIGKAVFIATWGPWLLLMLALSRIFAGPDGRSPPWVARYGDTLVSMMWAVYDNVYVHVFGDGERTIGE</sequence>
<comment type="caution">
    <text evidence="6">The sequence shown here is derived from an EMBL/GenBank/DDBJ whole genome shotgun (WGS) entry which is preliminary data.</text>
</comment>
<dbReference type="EC" id="4.3.2.9" evidence="1"/>
<proteinExistence type="predicted"/>
<dbReference type="PANTHER" id="PTHR12935:SF0">
    <property type="entry name" value="GAMMA-GLUTAMYLCYCLOTRANSFERASE"/>
    <property type="match status" value="1"/>
</dbReference>
<accession>A0A0F8UGN4</accession>
<evidence type="ECO:0000256" key="3">
    <source>
        <dbReference type="PIRSR" id="PIRSR617939-1"/>
    </source>
</evidence>
<dbReference type="PANTHER" id="PTHR12935">
    <property type="entry name" value="GAMMA-GLUTAMYLCYCLOTRANSFERASE"/>
    <property type="match status" value="1"/>
</dbReference>
<dbReference type="Proteomes" id="UP000034291">
    <property type="component" value="Unassembled WGS sequence"/>
</dbReference>
<dbReference type="EMBL" id="JZBS01002430">
    <property type="protein sequence ID" value="KKK18698.1"/>
    <property type="molecule type" value="Genomic_DNA"/>
</dbReference>
<feature type="region of interest" description="Disordered" evidence="5">
    <location>
        <begin position="1"/>
        <end position="24"/>
    </location>
</feature>
<feature type="binding site" evidence="4">
    <location>
        <position position="286"/>
    </location>
    <ligand>
        <name>substrate</name>
    </ligand>
</feature>
<keyword evidence="2" id="KW-0456">Lyase</keyword>
<name>A0A0F8UGN4_9EURO</name>
<feature type="region of interest" description="Disordered" evidence="5">
    <location>
        <begin position="143"/>
        <end position="164"/>
    </location>
</feature>
<evidence type="ECO:0000256" key="2">
    <source>
        <dbReference type="ARBA" id="ARBA00023239"/>
    </source>
</evidence>
<evidence type="ECO:0000313" key="7">
    <source>
        <dbReference type="Proteomes" id="UP000034291"/>
    </source>
</evidence>
<evidence type="ECO:0000256" key="4">
    <source>
        <dbReference type="PIRSR" id="PIRSR617939-2"/>
    </source>
</evidence>
<dbReference type="GO" id="GO:0003839">
    <property type="term" value="F:gamma-glutamylcyclotransferase activity"/>
    <property type="evidence" value="ECO:0007669"/>
    <property type="project" value="UniProtKB-EC"/>
</dbReference>
<evidence type="ECO:0000313" key="6">
    <source>
        <dbReference type="EMBL" id="KKK18698.1"/>
    </source>
</evidence>
<dbReference type="InterPro" id="IPR017939">
    <property type="entry name" value="G-Glutamylcylcotransferase"/>
</dbReference>
<dbReference type="AlphaFoldDB" id="A0A0F8UGN4"/>
<gene>
    <name evidence="6" type="ORF">ARAM_001202</name>
</gene>
<reference evidence="6 7" key="1">
    <citation type="submission" date="2015-02" db="EMBL/GenBank/DDBJ databases">
        <title>Draft Genome Sequences of Two Closely-Related Aflatoxigenic Aspergillus Species Obtained from the Cote d'Ivoire.</title>
        <authorList>
            <person name="Moore G.G."/>
            <person name="Beltz S.B."/>
            <person name="Mack B.M."/>
        </authorList>
    </citation>
    <scope>NUCLEOTIDE SEQUENCE [LARGE SCALE GENOMIC DNA]</scope>
    <source>
        <strain evidence="6 7">SRRC1468</strain>
    </source>
</reference>
<dbReference type="Gene3D" id="3.10.490.10">
    <property type="entry name" value="Gamma-glutamyl cyclotransferase-like"/>
    <property type="match status" value="1"/>
</dbReference>
<protein>
    <recommendedName>
        <fullName evidence="1">gamma-glutamylcyclotransferase</fullName>
        <ecNumber evidence="1">4.3.2.9</ecNumber>
    </recommendedName>
</protein>
<dbReference type="OrthoDB" id="2017317at2759"/>
<evidence type="ECO:0000256" key="1">
    <source>
        <dbReference type="ARBA" id="ARBA00012346"/>
    </source>
</evidence>